<name>A0ABU3P3U1_9FIRM</name>
<comment type="caution">
    <text evidence="1">The sequence shown here is derived from an EMBL/GenBank/DDBJ whole genome shotgun (WGS) entry which is preliminary data.</text>
</comment>
<sequence length="99" mass="11839">MKEHDRRMMYEGFCDAGMYCQYEPGWGYGFKEDEGCYDFEYCEGAMPKVKCKTTKECVKTYKTCYKMYKICTYRLYKVCARCGTEFDYYGCRGLCPKCR</sequence>
<dbReference type="EMBL" id="JAUOZS010000001">
    <property type="protein sequence ID" value="MDT8903695.1"/>
    <property type="molecule type" value="Genomic_DNA"/>
</dbReference>
<evidence type="ECO:0000313" key="1">
    <source>
        <dbReference type="EMBL" id="MDT8903695.1"/>
    </source>
</evidence>
<keyword evidence="2" id="KW-1185">Reference proteome</keyword>
<dbReference type="Proteomes" id="UP001254848">
    <property type="component" value="Unassembled WGS sequence"/>
</dbReference>
<gene>
    <name evidence="1" type="ORF">Q4T40_20905</name>
</gene>
<reference evidence="1 2" key="1">
    <citation type="submission" date="2023-07" db="EMBL/GenBank/DDBJ databases">
        <title>The novel representative of Negativicutes class, Anaeroselena agilis gen. nov. sp. nov.</title>
        <authorList>
            <person name="Prokofeva M.I."/>
            <person name="Elcheninov A.G."/>
            <person name="Klyukina A."/>
            <person name="Kublanov I.V."/>
            <person name="Frolov E.N."/>
            <person name="Podosokorskaya O.A."/>
        </authorList>
    </citation>
    <scope>NUCLEOTIDE SEQUENCE [LARGE SCALE GENOMIC DNA]</scope>
    <source>
        <strain evidence="1 2">4137-cl</strain>
    </source>
</reference>
<proteinExistence type="predicted"/>
<organism evidence="1 2">
    <name type="scientific">Anaeroselena agilis</name>
    <dbReference type="NCBI Taxonomy" id="3063788"/>
    <lineage>
        <taxon>Bacteria</taxon>
        <taxon>Bacillati</taxon>
        <taxon>Bacillota</taxon>
        <taxon>Negativicutes</taxon>
        <taxon>Acetonemataceae</taxon>
        <taxon>Anaeroselena</taxon>
    </lineage>
</organism>
<dbReference type="RefSeq" id="WP_413782143.1">
    <property type="nucleotide sequence ID" value="NZ_JAUOZS010000001.1"/>
</dbReference>
<evidence type="ECO:0000313" key="2">
    <source>
        <dbReference type="Proteomes" id="UP001254848"/>
    </source>
</evidence>
<accession>A0ABU3P3U1</accession>
<protein>
    <submittedName>
        <fullName evidence="1">Uncharacterized protein</fullName>
    </submittedName>
</protein>